<evidence type="ECO:0000313" key="3">
    <source>
        <dbReference type="Proteomes" id="UP000321578"/>
    </source>
</evidence>
<comment type="caution">
    <text evidence="2">The sequence shown here is derived from an EMBL/GenBank/DDBJ whole genome shotgun (WGS) entry which is preliminary data.</text>
</comment>
<feature type="signal peptide" evidence="1">
    <location>
        <begin position="1"/>
        <end position="20"/>
    </location>
</feature>
<keyword evidence="1" id="KW-0732">Signal</keyword>
<organism evidence="2 3">
    <name type="scientific">Subsaximicrobium wynnwilliamsii</name>
    <dbReference type="NCBI Taxonomy" id="291179"/>
    <lineage>
        <taxon>Bacteria</taxon>
        <taxon>Pseudomonadati</taxon>
        <taxon>Bacteroidota</taxon>
        <taxon>Flavobacteriia</taxon>
        <taxon>Flavobacteriales</taxon>
        <taxon>Flavobacteriaceae</taxon>
        <taxon>Subsaximicrobium</taxon>
    </lineage>
</organism>
<dbReference type="OrthoDB" id="9804511at2"/>
<evidence type="ECO:0008006" key="4">
    <source>
        <dbReference type="Google" id="ProtNLM"/>
    </source>
</evidence>
<sequence length="246" mass="26587">MRKYFRIFMFICLVALFTNCETDDATQTELSNYVGFEIMNPMRVTVENNATQSFEVKVYASETSSADRTYGLAIDGGSSLATSYTVPASVTIPGGSNVGTFSVSITDDDNLQFVAQSLVINFEKEVGLDFSDAFELRVTESCLETIVTFSLTLDIYPDETRWELYDLSGAPTIIESFGPFNRPADNGQTVSYDFCLASGDYGIVVYDSYGDGIGDAGSDYNISVGGTVLVSGVVAGDSGQSEFTID</sequence>
<dbReference type="RefSeq" id="WP_147084810.1">
    <property type="nucleotide sequence ID" value="NZ_VORM01000001.1"/>
</dbReference>
<proteinExistence type="predicted"/>
<name>A0A5C6ZKE3_9FLAO</name>
<dbReference type="AlphaFoldDB" id="A0A5C6ZKE3"/>
<feature type="chain" id="PRO_5022997778" description="Calx-beta domain-containing protein" evidence="1">
    <location>
        <begin position="21"/>
        <end position="246"/>
    </location>
</feature>
<reference evidence="2 3" key="1">
    <citation type="submission" date="2019-08" db="EMBL/GenBank/DDBJ databases">
        <title>Genomes of Subsaximicrobium wynnwilliamsii strains.</title>
        <authorList>
            <person name="Bowman J.P."/>
        </authorList>
    </citation>
    <scope>NUCLEOTIDE SEQUENCE [LARGE SCALE GENOMIC DNA]</scope>
    <source>
        <strain evidence="2 3">2-80-2</strain>
    </source>
</reference>
<gene>
    <name evidence="2" type="ORF">ESY86_01715</name>
</gene>
<dbReference type="Proteomes" id="UP000321578">
    <property type="component" value="Unassembled WGS sequence"/>
</dbReference>
<protein>
    <recommendedName>
        <fullName evidence="4">Calx-beta domain-containing protein</fullName>
    </recommendedName>
</protein>
<evidence type="ECO:0000313" key="2">
    <source>
        <dbReference type="EMBL" id="TXD90707.1"/>
    </source>
</evidence>
<dbReference type="EMBL" id="VORO01000002">
    <property type="protein sequence ID" value="TXD90707.1"/>
    <property type="molecule type" value="Genomic_DNA"/>
</dbReference>
<accession>A0A5C6ZKE3</accession>
<keyword evidence="3" id="KW-1185">Reference proteome</keyword>
<evidence type="ECO:0000256" key="1">
    <source>
        <dbReference type="SAM" id="SignalP"/>
    </source>
</evidence>